<feature type="region of interest" description="Disordered" evidence="1">
    <location>
        <begin position="21"/>
        <end position="45"/>
    </location>
</feature>
<accession>A0A8T8SLK9</accession>
<keyword evidence="3" id="KW-1185">Reference proteome</keyword>
<evidence type="ECO:0000256" key="1">
    <source>
        <dbReference type="SAM" id="MobiDB-lite"/>
    </source>
</evidence>
<dbReference type="EMBL" id="LWDF02000761">
    <property type="protein sequence ID" value="KAE8243673.1"/>
    <property type="molecule type" value="Genomic_DNA"/>
</dbReference>
<name>A0A8T8SLK9_9BASI</name>
<feature type="compositionally biased region" description="Low complexity" evidence="1">
    <location>
        <begin position="24"/>
        <end position="45"/>
    </location>
</feature>
<evidence type="ECO:0000313" key="3">
    <source>
        <dbReference type="Proteomes" id="UP000077521"/>
    </source>
</evidence>
<proteinExistence type="predicted"/>
<sequence length="183" mass="19877">MQDHSPSPVLLGKRYRMRARHQHQQQAQINPSLARRASSPAPSRPPALRCALGRLLASGCASHPSGYLAGTSDLDGSRLLGGWEVVGNRGWGRSAGCDSYVQSYAGPRRRGNRLPLSQVSPSGFKQFISSFFLPAVGLSSSLAQLTARLCASRAGFREGDSGEIEKNKSTDFRVTYFQNTARR</sequence>
<gene>
    <name evidence="2" type="ORF">A4X13_0g6994</name>
</gene>
<comment type="caution">
    <text evidence="2">The sequence shown here is derived from an EMBL/GenBank/DDBJ whole genome shotgun (WGS) entry which is preliminary data.</text>
</comment>
<dbReference type="Proteomes" id="UP000077521">
    <property type="component" value="Unassembled WGS sequence"/>
</dbReference>
<organism evidence="2 3">
    <name type="scientific">Tilletia indica</name>
    <dbReference type="NCBI Taxonomy" id="43049"/>
    <lineage>
        <taxon>Eukaryota</taxon>
        <taxon>Fungi</taxon>
        <taxon>Dikarya</taxon>
        <taxon>Basidiomycota</taxon>
        <taxon>Ustilaginomycotina</taxon>
        <taxon>Exobasidiomycetes</taxon>
        <taxon>Tilletiales</taxon>
        <taxon>Tilletiaceae</taxon>
        <taxon>Tilletia</taxon>
    </lineage>
</organism>
<protein>
    <submittedName>
        <fullName evidence="2">Uncharacterized protein</fullName>
    </submittedName>
</protein>
<reference evidence="2" key="2">
    <citation type="journal article" date="2019" name="IMA Fungus">
        <title>Genome sequencing and comparison of five Tilletia species to identify candidate genes for the detection of regulated species infecting wheat.</title>
        <authorList>
            <person name="Nguyen H.D.T."/>
            <person name="Sultana T."/>
            <person name="Kesanakurti P."/>
            <person name="Hambleton S."/>
        </authorList>
    </citation>
    <scope>NUCLEOTIDE SEQUENCE</scope>
    <source>
        <strain evidence="2">DAOMC 236416</strain>
    </source>
</reference>
<dbReference type="AlphaFoldDB" id="A0A8T8SLK9"/>
<reference evidence="2" key="1">
    <citation type="submission" date="2016-04" db="EMBL/GenBank/DDBJ databases">
        <authorList>
            <person name="Nguyen H.D."/>
            <person name="Samba Siva P."/>
            <person name="Cullis J."/>
            <person name="Levesque C.A."/>
            <person name="Hambleton S."/>
        </authorList>
    </citation>
    <scope>NUCLEOTIDE SEQUENCE</scope>
    <source>
        <strain evidence="2">DAOMC 236416</strain>
    </source>
</reference>
<evidence type="ECO:0000313" key="2">
    <source>
        <dbReference type="EMBL" id="KAE8243673.1"/>
    </source>
</evidence>